<dbReference type="PANTHER" id="PTHR30203:SF32">
    <property type="entry name" value="CATION EFFLUX SYSTEM PROTEIN CUSC"/>
    <property type="match status" value="1"/>
</dbReference>
<evidence type="ECO:0000313" key="4">
    <source>
        <dbReference type="Proteomes" id="UP000698963"/>
    </source>
</evidence>
<evidence type="ECO:0000313" key="3">
    <source>
        <dbReference type="EMBL" id="HJD97550.1"/>
    </source>
</evidence>
<dbReference type="EMBL" id="DYZA01000158">
    <property type="protein sequence ID" value="HJD97550.1"/>
    <property type="molecule type" value="Genomic_DNA"/>
</dbReference>
<dbReference type="PANTHER" id="PTHR30203">
    <property type="entry name" value="OUTER MEMBRANE CATION EFFLUX PROTEIN"/>
    <property type="match status" value="1"/>
</dbReference>
<dbReference type="Proteomes" id="UP000698963">
    <property type="component" value="Unassembled WGS sequence"/>
</dbReference>
<comment type="caution">
    <text evidence="3">The sequence shown here is derived from an EMBL/GenBank/DDBJ whole genome shotgun (WGS) entry which is preliminary data.</text>
</comment>
<dbReference type="InterPro" id="IPR003423">
    <property type="entry name" value="OMP_efflux"/>
</dbReference>
<organism evidence="3 4">
    <name type="scientific">Mailhella massiliensis</name>
    <dbReference type="NCBI Taxonomy" id="1903261"/>
    <lineage>
        <taxon>Bacteria</taxon>
        <taxon>Pseudomonadati</taxon>
        <taxon>Thermodesulfobacteriota</taxon>
        <taxon>Desulfovibrionia</taxon>
        <taxon>Desulfovibrionales</taxon>
        <taxon>Desulfovibrionaceae</taxon>
        <taxon>Mailhella</taxon>
    </lineage>
</organism>
<dbReference type="RefSeq" id="WP_304122600.1">
    <property type="nucleotide sequence ID" value="NZ_DYZA01000158.1"/>
</dbReference>
<dbReference type="Pfam" id="PF02321">
    <property type="entry name" value="OEP"/>
    <property type="match status" value="2"/>
</dbReference>
<dbReference type="GO" id="GO:0015562">
    <property type="term" value="F:efflux transmembrane transporter activity"/>
    <property type="evidence" value="ECO:0007669"/>
    <property type="project" value="InterPro"/>
</dbReference>
<dbReference type="InterPro" id="IPR010131">
    <property type="entry name" value="MdtP/NodT-like"/>
</dbReference>
<accession>A0A921DRC6</accession>
<dbReference type="PROSITE" id="PS51257">
    <property type="entry name" value="PROKAR_LIPOPROTEIN"/>
    <property type="match status" value="1"/>
</dbReference>
<keyword evidence="2" id="KW-0175">Coiled coil</keyword>
<dbReference type="AlphaFoldDB" id="A0A921DRC6"/>
<reference evidence="3" key="1">
    <citation type="journal article" date="2021" name="PeerJ">
        <title>Extensive microbial diversity within the chicken gut microbiome revealed by metagenomics and culture.</title>
        <authorList>
            <person name="Gilroy R."/>
            <person name="Ravi A."/>
            <person name="Getino M."/>
            <person name="Pursley I."/>
            <person name="Horton D.L."/>
            <person name="Alikhan N.F."/>
            <person name="Baker D."/>
            <person name="Gharbi K."/>
            <person name="Hall N."/>
            <person name="Watson M."/>
            <person name="Adriaenssens E.M."/>
            <person name="Foster-Nyarko E."/>
            <person name="Jarju S."/>
            <person name="Secka A."/>
            <person name="Antonio M."/>
            <person name="Oren A."/>
            <person name="Chaudhuri R.R."/>
            <person name="La Ragione R."/>
            <person name="Hildebrand F."/>
            <person name="Pallen M.J."/>
        </authorList>
    </citation>
    <scope>NUCLEOTIDE SEQUENCE</scope>
    <source>
        <strain evidence="3">ChiGjej2B2-19336</strain>
    </source>
</reference>
<protein>
    <submittedName>
        <fullName evidence="3">TolC family protein</fullName>
    </submittedName>
</protein>
<comment type="similarity">
    <text evidence="1">Belongs to the outer membrane factor (OMF) (TC 1.B.17) family.</text>
</comment>
<reference evidence="3" key="2">
    <citation type="submission" date="2021-09" db="EMBL/GenBank/DDBJ databases">
        <authorList>
            <person name="Gilroy R."/>
        </authorList>
    </citation>
    <scope>NUCLEOTIDE SEQUENCE</scope>
    <source>
        <strain evidence="3">ChiGjej2B2-19336</strain>
    </source>
</reference>
<name>A0A921DRC6_9BACT</name>
<dbReference type="Gene3D" id="1.20.1600.10">
    <property type="entry name" value="Outer membrane efflux proteins (OEP)"/>
    <property type="match status" value="1"/>
</dbReference>
<sequence length="450" mass="50299">MKSLPMLCAALLFFSGCAGRDYQIPDEGLLSAAQIEESYEVDREWWKAYHDSELNRLVDMALERNVDLARSAISVNRALYQARQLGAELVPSFSASGDAGSRLNTDSGESTRSFNASFGLAYELDLWGRLRDFASAGAWEYRATEKDRESARLALINSVVNTWYSMADTSRSLELSRESLNYYERLLAIVEEQYRSGKTDGLDPAQTEQSLLAQKATVLTLEKQLEEERRTLRDLLNLRPEEELSFTLPDLLAVVVPEADLSVPVSALGLRPDVAAAEYRLLSAFRNQEAAKGDLFPSLSIGGTLGASAASFGDFFSAPFVSGLVKLTLPFLDWNRVKWNVRIAEADFEDAKLSFQQSVTQALNEVALYCHTLANAKQQLENMKKKYEADLRVEAYRKARYEQGADELKDYLEAMKACNDSRLSVLDKAYAVISSSNAVWQAMGGRIFRR</sequence>
<dbReference type="Gene3D" id="2.20.200.10">
    <property type="entry name" value="Outer membrane efflux proteins (OEP)"/>
    <property type="match status" value="1"/>
</dbReference>
<feature type="coiled-coil region" evidence="2">
    <location>
        <begin position="366"/>
        <end position="393"/>
    </location>
</feature>
<dbReference type="SUPFAM" id="SSF56954">
    <property type="entry name" value="Outer membrane efflux proteins (OEP)"/>
    <property type="match status" value="1"/>
</dbReference>
<evidence type="ECO:0000256" key="1">
    <source>
        <dbReference type="ARBA" id="ARBA00007613"/>
    </source>
</evidence>
<evidence type="ECO:0000256" key="2">
    <source>
        <dbReference type="SAM" id="Coils"/>
    </source>
</evidence>
<gene>
    <name evidence="3" type="ORF">K8W16_07885</name>
</gene>
<proteinExistence type="inferred from homology"/>